<evidence type="ECO:0000313" key="11">
    <source>
        <dbReference type="EMBL" id="STX10902.1"/>
    </source>
</evidence>
<dbReference type="EMBL" id="SNZG01000004">
    <property type="protein sequence ID" value="TDR42179.1"/>
    <property type="molecule type" value="Genomic_DNA"/>
</dbReference>
<keyword evidence="3 10" id="KW-0812">Transmembrane</keyword>
<evidence type="ECO:0000256" key="10">
    <source>
        <dbReference type="HAMAP-Rule" id="MF_00454"/>
    </source>
</evidence>
<keyword evidence="10" id="KW-0813">Transport</keyword>
<dbReference type="InterPro" id="IPR003691">
    <property type="entry name" value="FluC"/>
</dbReference>
<evidence type="ECO:0000256" key="4">
    <source>
        <dbReference type="ARBA" id="ARBA00022989"/>
    </source>
</evidence>
<sequence>MTVLLVFIGGAIGTLLRFAVNSVVEPVSALWIVNVVGSFLMGLFQRYFMVRDERNWQLFLTTGMLGAFTTFSAFSAQWLMLVKSHFWLSMSFAFGMTLSCIIAAGIGFVIYRRKGVSVK</sequence>
<comment type="activity regulation">
    <text evidence="10">Na(+) is not transported, but it plays an essential structural role and its presence is essential for fluoride channel function.</text>
</comment>
<feature type="transmembrane region" description="Helical" evidence="10">
    <location>
        <begin position="56"/>
        <end position="80"/>
    </location>
</feature>
<evidence type="ECO:0000256" key="9">
    <source>
        <dbReference type="ARBA" id="ARBA00049940"/>
    </source>
</evidence>
<keyword evidence="10" id="KW-0479">Metal-binding</keyword>
<dbReference type="Proteomes" id="UP000254330">
    <property type="component" value="Unassembled WGS sequence"/>
</dbReference>
<evidence type="ECO:0000256" key="2">
    <source>
        <dbReference type="ARBA" id="ARBA00022475"/>
    </source>
</evidence>
<accession>A0A2U3AFI2</accession>
<dbReference type="Proteomes" id="UP000294641">
    <property type="component" value="Unassembled WGS sequence"/>
</dbReference>
<evidence type="ECO:0000313" key="13">
    <source>
        <dbReference type="Proteomes" id="UP000254330"/>
    </source>
</evidence>
<evidence type="ECO:0000256" key="8">
    <source>
        <dbReference type="ARBA" id="ARBA00035585"/>
    </source>
</evidence>
<comment type="catalytic activity">
    <reaction evidence="8">
        <text>fluoride(in) = fluoride(out)</text>
        <dbReference type="Rhea" id="RHEA:76159"/>
        <dbReference type="ChEBI" id="CHEBI:17051"/>
    </reaction>
    <physiologicalReaction direction="left-to-right" evidence="8">
        <dbReference type="Rhea" id="RHEA:76160"/>
    </physiologicalReaction>
</comment>
<keyword evidence="14" id="KW-1185">Reference proteome</keyword>
<reference evidence="11 13" key="1">
    <citation type="submission" date="2018-06" db="EMBL/GenBank/DDBJ databases">
        <authorList>
            <consortium name="Pathogen Informatics"/>
            <person name="Doyle S."/>
        </authorList>
    </citation>
    <scope>NUCLEOTIDE SEQUENCE [LARGE SCALE GENOMIC DNA]</scope>
    <source>
        <strain evidence="11 13">NCTC10597</strain>
    </source>
</reference>
<comment type="caution">
    <text evidence="11">The sequence shown here is derived from an EMBL/GenBank/DDBJ whole genome shotgun (WGS) entry which is preliminary data.</text>
</comment>
<keyword evidence="10" id="KW-0915">Sodium</keyword>
<evidence type="ECO:0000313" key="12">
    <source>
        <dbReference type="EMBL" id="TDR42179.1"/>
    </source>
</evidence>
<evidence type="ECO:0000313" key="14">
    <source>
        <dbReference type="Proteomes" id="UP000294641"/>
    </source>
</evidence>
<protein>
    <recommendedName>
        <fullName evidence="10">Fluoride-specific ion channel FluC</fullName>
    </recommendedName>
</protein>
<evidence type="ECO:0000256" key="7">
    <source>
        <dbReference type="ARBA" id="ARBA00035120"/>
    </source>
</evidence>
<organism evidence="11 13">
    <name type="scientific">Kurthia zopfii</name>
    <dbReference type="NCBI Taxonomy" id="1650"/>
    <lineage>
        <taxon>Bacteria</taxon>
        <taxon>Bacillati</taxon>
        <taxon>Bacillota</taxon>
        <taxon>Bacilli</taxon>
        <taxon>Bacillales</taxon>
        <taxon>Caryophanaceae</taxon>
        <taxon>Kurthia</taxon>
    </lineage>
</organism>
<dbReference type="RefSeq" id="WP_109348833.1">
    <property type="nucleotide sequence ID" value="NZ_BJUE01000002.1"/>
</dbReference>
<dbReference type="EMBL" id="UGNP01000001">
    <property type="protein sequence ID" value="STX10902.1"/>
    <property type="molecule type" value="Genomic_DNA"/>
</dbReference>
<keyword evidence="4 10" id="KW-1133">Transmembrane helix</keyword>
<dbReference type="HAMAP" id="MF_00454">
    <property type="entry name" value="FluC"/>
    <property type="match status" value="1"/>
</dbReference>
<comment type="subcellular location">
    <subcellularLocation>
        <location evidence="1 10">Cell membrane</location>
        <topology evidence="1 10">Multi-pass membrane protein</topology>
    </subcellularLocation>
</comment>
<evidence type="ECO:0000256" key="5">
    <source>
        <dbReference type="ARBA" id="ARBA00023136"/>
    </source>
</evidence>
<feature type="binding site" evidence="10">
    <location>
        <position position="66"/>
    </location>
    <ligand>
        <name>Na(+)</name>
        <dbReference type="ChEBI" id="CHEBI:29101"/>
        <note>structural</note>
    </ligand>
</feature>
<dbReference type="Pfam" id="PF02537">
    <property type="entry name" value="CRCB"/>
    <property type="match status" value="1"/>
</dbReference>
<feature type="transmembrane region" description="Helical" evidence="10">
    <location>
        <begin position="29"/>
        <end position="49"/>
    </location>
</feature>
<feature type="binding site" evidence="10">
    <location>
        <position position="69"/>
    </location>
    <ligand>
        <name>Na(+)</name>
        <dbReference type="ChEBI" id="CHEBI:29101"/>
        <note>structural</note>
    </ligand>
</feature>
<evidence type="ECO:0000256" key="3">
    <source>
        <dbReference type="ARBA" id="ARBA00022692"/>
    </source>
</evidence>
<keyword evidence="6 10" id="KW-0407">Ion channel</keyword>
<dbReference type="GO" id="GO:0062054">
    <property type="term" value="F:fluoride channel activity"/>
    <property type="evidence" value="ECO:0007669"/>
    <property type="project" value="UniProtKB-UniRule"/>
</dbReference>
<dbReference type="OrthoDB" id="9799631at2"/>
<dbReference type="AlphaFoldDB" id="A0A2U3AFI2"/>
<dbReference type="GO" id="GO:0140114">
    <property type="term" value="P:cellular detoxification of fluoride"/>
    <property type="evidence" value="ECO:0007669"/>
    <property type="project" value="UniProtKB-UniRule"/>
</dbReference>
<reference evidence="12 14" key="2">
    <citation type="submission" date="2019-03" db="EMBL/GenBank/DDBJ databases">
        <title>Genomic Encyclopedia of Type Strains, Phase IV (KMG-IV): sequencing the most valuable type-strain genomes for metagenomic binning, comparative biology and taxonomic classification.</title>
        <authorList>
            <person name="Goeker M."/>
        </authorList>
    </citation>
    <scope>NUCLEOTIDE SEQUENCE [LARGE SCALE GENOMIC DNA]</scope>
    <source>
        <strain evidence="12 14">DSM 20580</strain>
    </source>
</reference>
<evidence type="ECO:0000256" key="6">
    <source>
        <dbReference type="ARBA" id="ARBA00023303"/>
    </source>
</evidence>
<evidence type="ECO:0000256" key="1">
    <source>
        <dbReference type="ARBA" id="ARBA00004651"/>
    </source>
</evidence>
<gene>
    <name evidence="11" type="primary">crcB_2</name>
    <name evidence="10" type="synonym">crcB</name>
    <name evidence="10" type="synonym">fluC</name>
    <name evidence="12" type="ORF">DFR61_10469</name>
    <name evidence="11" type="ORF">NCTC10597_02694</name>
</gene>
<comment type="function">
    <text evidence="9 10">Fluoride-specific ion channel. Important for reducing fluoride concentration in the cell, thus reducing its toxicity.</text>
</comment>
<dbReference type="GO" id="GO:0046872">
    <property type="term" value="F:metal ion binding"/>
    <property type="evidence" value="ECO:0007669"/>
    <property type="project" value="UniProtKB-KW"/>
</dbReference>
<proteinExistence type="inferred from homology"/>
<dbReference type="GO" id="GO:0005886">
    <property type="term" value="C:plasma membrane"/>
    <property type="evidence" value="ECO:0007669"/>
    <property type="project" value="UniProtKB-SubCell"/>
</dbReference>
<keyword evidence="5 10" id="KW-0472">Membrane</keyword>
<name>A0A2U3AFI2_9BACL</name>
<comment type="similarity">
    <text evidence="7 10">Belongs to the fluoride channel Fluc/FEX (TC 1.A.43) family.</text>
</comment>
<keyword evidence="2 10" id="KW-1003">Cell membrane</keyword>
<feature type="transmembrane region" description="Helical" evidence="10">
    <location>
        <begin position="86"/>
        <end position="111"/>
    </location>
</feature>
<keyword evidence="10" id="KW-0406">Ion transport</keyword>